<gene>
    <name evidence="1" type="ORF">F0T03_09980</name>
</gene>
<dbReference type="KEGG" id="yca:F0T03_09980"/>
<keyword evidence="2" id="KW-1185">Reference proteome</keyword>
<dbReference type="Proteomes" id="UP000464402">
    <property type="component" value="Chromosome"/>
</dbReference>
<name>A0A857EYF1_9GAMM</name>
<reference evidence="2" key="1">
    <citation type="submission" date="2019-09" db="EMBL/GenBank/DDBJ databases">
        <title>Yersinia canariae sp. nov., isolated from a human yersiniosis case.</title>
        <authorList>
            <person name="Nguyen S.V."/>
            <person name="Greig D."/>
            <person name="Hurley D."/>
            <person name="Cao Y."/>
            <person name="McCabe E."/>
            <person name="Mitchell M."/>
            <person name="Jenkins C."/>
            <person name="Fanning S."/>
        </authorList>
    </citation>
    <scope>NUCLEOTIDE SEQUENCE [LARGE SCALE GENOMIC DNA]</scope>
    <source>
        <strain evidence="2">NCTC 14382</strain>
    </source>
</reference>
<evidence type="ECO:0000313" key="2">
    <source>
        <dbReference type="Proteomes" id="UP000464402"/>
    </source>
</evidence>
<organism evidence="1 2">
    <name type="scientific">Yersinia canariae</name>
    <dbReference type="NCBI Taxonomy" id="2607663"/>
    <lineage>
        <taxon>Bacteria</taxon>
        <taxon>Pseudomonadati</taxon>
        <taxon>Pseudomonadota</taxon>
        <taxon>Gammaproteobacteria</taxon>
        <taxon>Enterobacterales</taxon>
        <taxon>Yersiniaceae</taxon>
        <taxon>Yersinia</taxon>
    </lineage>
</organism>
<proteinExistence type="predicted"/>
<dbReference type="AlphaFoldDB" id="A0A857EYF1"/>
<sequence>MHTTLLLTLPLYAIREVKGYIGIISQSDGLYDNATCTNAISSPCRYVMEIKSLVSNSCFNTVDPEYTRHTSSCMGVGRVVRPSDLLESVSGN</sequence>
<evidence type="ECO:0000313" key="1">
    <source>
        <dbReference type="EMBL" id="QHB32467.1"/>
    </source>
</evidence>
<protein>
    <submittedName>
        <fullName evidence="1">Uncharacterized protein</fullName>
    </submittedName>
</protein>
<accession>A0A857EYF1</accession>
<dbReference type="EMBL" id="CP043727">
    <property type="protein sequence ID" value="QHB32467.1"/>
    <property type="molecule type" value="Genomic_DNA"/>
</dbReference>
<dbReference type="RefSeq" id="WP_159678114.1">
    <property type="nucleotide sequence ID" value="NZ_CP043727.1"/>
</dbReference>